<dbReference type="GO" id="GO:0005737">
    <property type="term" value="C:cytoplasm"/>
    <property type="evidence" value="ECO:0007669"/>
    <property type="project" value="UniProtKB-ARBA"/>
</dbReference>
<evidence type="ECO:0000256" key="8">
    <source>
        <dbReference type="ARBA" id="ARBA00022989"/>
    </source>
</evidence>
<dbReference type="Gene3D" id="1.20.120.620">
    <property type="entry name" value="Backbone structure of the membrane domain of e. Coli histidine kinase receptor kdpd"/>
    <property type="match status" value="1"/>
</dbReference>
<evidence type="ECO:0000256" key="4">
    <source>
        <dbReference type="ARBA" id="ARBA00022692"/>
    </source>
</evidence>
<feature type="transmembrane region" description="Helical" evidence="11">
    <location>
        <begin position="474"/>
        <end position="497"/>
    </location>
</feature>
<dbReference type="PANTHER" id="PTHR45569">
    <property type="entry name" value="SENSOR PROTEIN KDPD"/>
    <property type="match status" value="1"/>
</dbReference>
<evidence type="ECO:0000259" key="13">
    <source>
        <dbReference type="Pfam" id="PF13493"/>
    </source>
</evidence>
<keyword evidence="3" id="KW-0808">Transferase</keyword>
<evidence type="ECO:0000256" key="10">
    <source>
        <dbReference type="ARBA" id="ARBA00023136"/>
    </source>
</evidence>
<dbReference type="InterPro" id="IPR038318">
    <property type="entry name" value="KdpD_sf"/>
</dbReference>
<feature type="transmembrane region" description="Helical" evidence="11">
    <location>
        <begin position="401"/>
        <end position="418"/>
    </location>
</feature>
<dbReference type="InterPro" id="IPR029016">
    <property type="entry name" value="GAF-like_dom_sf"/>
</dbReference>
<keyword evidence="5" id="KW-0547">Nucleotide-binding</keyword>
<feature type="transmembrane region" description="Helical" evidence="11">
    <location>
        <begin position="424"/>
        <end position="442"/>
    </location>
</feature>
<accession>A0A9E5DG21</accession>
<dbReference type="InterPro" id="IPR014729">
    <property type="entry name" value="Rossmann-like_a/b/a_fold"/>
</dbReference>
<dbReference type="InterPro" id="IPR052023">
    <property type="entry name" value="Histidine_kinase_KdpD"/>
</dbReference>
<gene>
    <name evidence="14" type="ORF">FKB36_10035</name>
</gene>
<dbReference type="FunFam" id="3.40.50.300:FF:000483">
    <property type="entry name" value="Sensor histidine kinase KdpD"/>
    <property type="match status" value="1"/>
</dbReference>
<keyword evidence="4 11" id="KW-0812">Transmembrane</keyword>
<evidence type="ECO:0000256" key="6">
    <source>
        <dbReference type="ARBA" id="ARBA00022777"/>
    </source>
</evidence>
<evidence type="ECO:0000313" key="14">
    <source>
        <dbReference type="EMBL" id="MCT8337811.1"/>
    </source>
</evidence>
<dbReference type="InterPro" id="IPR003852">
    <property type="entry name" value="Sig_transdc_His_kinase_KdpD_N"/>
</dbReference>
<dbReference type="PANTHER" id="PTHR45569:SF1">
    <property type="entry name" value="SENSOR PROTEIN KDPD"/>
    <property type="match status" value="1"/>
</dbReference>
<dbReference type="Pfam" id="PF02702">
    <property type="entry name" value="KdpD"/>
    <property type="match status" value="1"/>
</dbReference>
<dbReference type="GO" id="GO:0005524">
    <property type="term" value="F:ATP binding"/>
    <property type="evidence" value="ECO:0007669"/>
    <property type="project" value="UniProtKB-KW"/>
</dbReference>
<dbReference type="Proteomes" id="UP001065682">
    <property type="component" value="Unassembled WGS sequence"/>
</dbReference>
<dbReference type="GO" id="GO:0000155">
    <property type="term" value="F:phosphorelay sensor kinase activity"/>
    <property type="evidence" value="ECO:0007669"/>
    <property type="project" value="InterPro"/>
</dbReference>
<keyword evidence="15" id="KW-1185">Reference proteome</keyword>
<proteinExistence type="predicted"/>
<keyword evidence="8 11" id="KW-1133">Transmembrane helix</keyword>
<evidence type="ECO:0000256" key="1">
    <source>
        <dbReference type="ARBA" id="ARBA00004141"/>
    </source>
</evidence>
<keyword evidence="6 14" id="KW-0418">Kinase</keyword>
<evidence type="ECO:0000256" key="5">
    <source>
        <dbReference type="ARBA" id="ARBA00022741"/>
    </source>
</evidence>
<evidence type="ECO:0000256" key="9">
    <source>
        <dbReference type="ARBA" id="ARBA00023012"/>
    </source>
</evidence>
<evidence type="ECO:0000259" key="12">
    <source>
        <dbReference type="Pfam" id="PF02702"/>
    </source>
</evidence>
<dbReference type="Gene3D" id="3.30.450.40">
    <property type="match status" value="1"/>
</dbReference>
<keyword evidence="7" id="KW-0067">ATP-binding</keyword>
<sequence>MNTAERTAEEGRPLPEDLLAVAEQAEQRAGKGQLTIYLGYAAGVGKTYTMLEDALSHRSDGLDIVIGYVETHGRAETDALTARLEAIPPICVDYQGLTLREPDIDAILRRRPQIVLIDELAHTDAPGSRHAKRHQDIEEILHAGISVYTTVNIQHIESQNDIVAQITGIRVAETVPDTFFYDADEIRLIDIPPEELQIRLRAGKVYVRDMAEQAVQRFFSVENLLALRQIALRFMAQVTDRQMLTRMRARAIPGPWPAGERLLVGIRPGPTADQMVRAAYRLADRFRADWIVISIGTETEQNLTDQERRWLNDAMETARSLGGRIVRYRGGDVPGELIRYARQHNVTMIMLGKPRGLDIFYSPVYRTMVRSKGIDIFLYEPKATVSIPIHRQLPQFVSPNLIISAILIALVTIVNYFLRNVISSSNLLIIQLVPVVAAALLFRRRTAIITAIASILIFDFAFVAPYYTLTINDWDYFISFVGYVVIAFIISGLATRLRYLLPQIRRSEAKVEAVAVLSRDLVNVAHRQEIFDTLYRHMKQFGEGAFAVLTPGAGGLFVNVGDPDYPLTQKERTIAQWAFENGRAAGRGTETLPMGIGHYVPMKAFAVTFGVLAFAFRDPEEVLTPENKDVLQTMAYLGALALEEVE</sequence>
<organism evidence="14 15">
    <name type="scientific">Methanoculleus formosensis</name>
    <dbReference type="NCBI Taxonomy" id="2590886"/>
    <lineage>
        <taxon>Archaea</taxon>
        <taxon>Methanobacteriati</taxon>
        <taxon>Methanobacteriota</taxon>
        <taxon>Stenosarchaea group</taxon>
        <taxon>Methanomicrobia</taxon>
        <taxon>Methanomicrobiales</taxon>
        <taxon>Methanomicrobiaceae</taxon>
        <taxon>Methanoculleus</taxon>
    </lineage>
</organism>
<feature type="domain" description="Sensor protein KdpD transmembrane" evidence="13">
    <location>
        <begin position="402"/>
        <end position="506"/>
    </location>
</feature>
<evidence type="ECO:0000256" key="7">
    <source>
        <dbReference type="ARBA" id="ARBA00022840"/>
    </source>
</evidence>
<evidence type="ECO:0000313" key="15">
    <source>
        <dbReference type="Proteomes" id="UP001065682"/>
    </source>
</evidence>
<protein>
    <submittedName>
        <fullName evidence="14">Sensor histidine kinase KdpD</fullName>
    </submittedName>
</protein>
<feature type="domain" description="Signal transduction histidine kinase osmosensitive K+ channel sensor N-terminal" evidence="12">
    <location>
        <begin position="31"/>
        <end position="237"/>
    </location>
</feature>
<dbReference type="SUPFAM" id="SSF52402">
    <property type="entry name" value="Adenine nucleotide alpha hydrolases-like"/>
    <property type="match status" value="1"/>
</dbReference>
<dbReference type="EMBL" id="VHLL01000006">
    <property type="protein sequence ID" value="MCT8337811.1"/>
    <property type="molecule type" value="Genomic_DNA"/>
</dbReference>
<evidence type="ECO:0000256" key="11">
    <source>
        <dbReference type="SAM" id="Phobius"/>
    </source>
</evidence>
<dbReference type="Gene3D" id="3.40.50.620">
    <property type="entry name" value="HUPs"/>
    <property type="match status" value="1"/>
</dbReference>
<keyword evidence="2" id="KW-0597">Phosphoprotein</keyword>
<comment type="subcellular location">
    <subcellularLocation>
        <location evidence="1">Membrane</location>
        <topology evidence="1">Multi-pass membrane protein</topology>
    </subcellularLocation>
</comment>
<keyword evidence="10 11" id="KW-0472">Membrane</keyword>
<dbReference type="RefSeq" id="WP_261598076.1">
    <property type="nucleotide sequence ID" value="NZ_VHLL01000006.1"/>
</dbReference>
<reference evidence="14" key="1">
    <citation type="submission" date="2019-06" db="EMBL/GenBank/DDBJ databases">
        <title>Methanoculleus strain from Tamsui River, Taipei, Taiwan.</title>
        <authorList>
            <person name="You Y.-T."/>
            <person name="Chen S.-C."/>
            <person name="Lai S.-J."/>
            <person name="Lee Y.-C."/>
            <person name="Lai M.-C."/>
        </authorList>
    </citation>
    <scope>NUCLEOTIDE SEQUENCE</scope>
    <source>
        <strain evidence="14">Afa-1</strain>
    </source>
</reference>
<comment type="caution">
    <text evidence="14">The sequence shown here is derived from an EMBL/GenBank/DDBJ whole genome shotgun (WGS) entry which is preliminary data.</text>
</comment>
<dbReference type="Gene3D" id="3.40.50.300">
    <property type="entry name" value="P-loop containing nucleotide triphosphate hydrolases"/>
    <property type="match status" value="1"/>
</dbReference>
<name>A0A9E5DG21_9EURY</name>
<dbReference type="InterPro" id="IPR025201">
    <property type="entry name" value="KdpD_TM"/>
</dbReference>
<evidence type="ECO:0000256" key="3">
    <source>
        <dbReference type="ARBA" id="ARBA00022679"/>
    </source>
</evidence>
<feature type="transmembrane region" description="Helical" evidence="11">
    <location>
        <begin position="449"/>
        <end position="468"/>
    </location>
</feature>
<keyword evidence="9" id="KW-0902">Two-component regulatory system</keyword>
<dbReference type="Pfam" id="PF13493">
    <property type="entry name" value="DUF4118"/>
    <property type="match status" value="1"/>
</dbReference>
<dbReference type="InterPro" id="IPR027417">
    <property type="entry name" value="P-loop_NTPase"/>
</dbReference>
<evidence type="ECO:0000256" key="2">
    <source>
        <dbReference type="ARBA" id="ARBA00022553"/>
    </source>
</evidence>
<dbReference type="AlphaFoldDB" id="A0A9E5DG21"/>
<dbReference type="GO" id="GO:0005886">
    <property type="term" value="C:plasma membrane"/>
    <property type="evidence" value="ECO:0007669"/>
    <property type="project" value="TreeGrafter"/>
</dbReference>